<comment type="caution">
    <text evidence="1">The sequence shown here is derived from an EMBL/GenBank/DDBJ whole genome shotgun (WGS) entry which is preliminary data.</text>
</comment>
<evidence type="ECO:0000313" key="2">
    <source>
        <dbReference type="Proteomes" id="UP000252172"/>
    </source>
</evidence>
<protein>
    <submittedName>
        <fullName evidence="1">Uncharacterized protein</fullName>
    </submittedName>
</protein>
<reference evidence="1 2" key="1">
    <citation type="submission" date="2018-07" db="EMBL/GenBank/DDBJ databases">
        <title>Chryseobacterium lacus sp. nov., isolated from lake water.</title>
        <authorList>
            <person name="Li C.-M."/>
        </authorList>
    </citation>
    <scope>NUCLEOTIDE SEQUENCE [LARGE SCALE GENOMIC DNA]</scope>
    <source>
        <strain evidence="1 2">YLOS41</strain>
    </source>
</reference>
<evidence type="ECO:0000313" key="1">
    <source>
        <dbReference type="EMBL" id="RCU43067.1"/>
    </source>
</evidence>
<dbReference type="Proteomes" id="UP000252172">
    <property type="component" value="Unassembled WGS sequence"/>
</dbReference>
<dbReference type="AlphaFoldDB" id="A0A368MXV0"/>
<organism evidence="1 2">
    <name type="scientific">Chryseobacterium lacus</name>
    <dbReference type="NCBI Taxonomy" id="2058346"/>
    <lineage>
        <taxon>Bacteria</taxon>
        <taxon>Pseudomonadati</taxon>
        <taxon>Bacteroidota</taxon>
        <taxon>Flavobacteriia</taxon>
        <taxon>Flavobacteriales</taxon>
        <taxon>Weeksellaceae</taxon>
        <taxon>Chryseobacterium group</taxon>
        <taxon>Chryseobacterium</taxon>
    </lineage>
</organism>
<sequence length="98" mass="11353">MVQEKLEHCDTFCILRPADGKSRRKSLIHGPDYFDRNYEFQCKKTETAASDIKIPKGEEVSFLERRIINIKSASVRSVFGQEDYDCTETDFLFLLGPE</sequence>
<proteinExistence type="predicted"/>
<name>A0A368MXV0_9FLAO</name>
<accession>A0A368MXV0</accession>
<keyword evidence="2" id="KW-1185">Reference proteome</keyword>
<dbReference type="EMBL" id="QPIE01000004">
    <property type="protein sequence ID" value="RCU43067.1"/>
    <property type="molecule type" value="Genomic_DNA"/>
</dbReference>
<gene>
    <name evidence="1" type="ORF">DQ356_06450</name>
</gene>
<dbReference type="RefSeq" id="WP_114303654.1">
    <property type="nucleotide sequence ID" value="NZ_QPIE01000004.1"/>
</dbReference>